<evidence type="ECO:0000256" key="2">
    <source>
        <dbReference type="ARBA" id="ARBA00022723"/>
    </source>
</evidence>
<dbReference type="GO" id="GO:0046872">
    <property type="term" value="F:metal ion binding"/>
    <property type="evidence" value="ECO:0007669"/>
    <property type="project" value="UniProtKB-KW"/>
</dbReference>
<accession>M1P2F2</accession>
<dbReference type="Gene3D" id="3.30.70.20">
    <property type="match status" value="1"/>
</dbReference>
<dbReference type="EMBL" id="JX684099">
    <property type="protein sequence ID" value="AGF93581.1"/>
    <property type="molecule type" value="Genomic_DNA"/>
</dbReference>
<dbReference type="InterPro" id="IPR017900">
    <property type="entry name" value="4Fe4S_Fe_S_CS"/>
</dbReference>
<dbReference type="InterPro" id="IPR050572">
    <property type="entry name" value="Fe-S_Ferredoxin"/>
</dbReference>
<dbReference type="AlphaFoldDB" id="M1P2F2"/>
<dbReference type="Pfam" id="PF12838">
    <property type="entry name" value="Fer4_7"/>
    <property type="match status" value="1"/>
</dbReference>
<sequence>MPNNGKVKITHPERCKGCEICVMYCPTDVLEVQEGQITITDIDDCVGCYNCELSCPDFVLEVVEEDDEDEE</sequence>
<dbReference type="InterPro" id="IPR017896">
    <property type="entry name" value="4Fe4S_Fe-S-bd"/>
</dbReference>
<evidence type="ECO:0000313" key="6">
    <source>
        <dbReference type="EMBL" id="AGF93581.1"/>
    </source>
</evidence>
<evidence type="ECO:0000256" key="3">
    <source>
        <dbReference type="ARBA" id="ARBA00023004"/>
    </source>
</evidence>
<name>M1P2F2_9ZZZZ</name>
<dbReference type="PROSITE" id="PS51379">
    <property type="entry name" value="4FE4S_FER_2"/>
    <property type="match status" value="2"/>
</dbReference>
<keyword evidence="2" id="KW-0479">Metal-binding</keyword>
<dbReference type="PROSITE" id="PS00198">
    <property type="entry name" value="4FE4S_FER_1"/>
    <property type="match status" value="1"/>
</dbReference>
<gene>
    <name evidence="6" type="ORF">FLSS-13_0011</name>
</gene>
<evidence type="ECO:0000256" key="1">
    <source>
        <dbReference type="ARBA" id="ARBA00022485"/>
    </source>
</evidence>
<keyword evidence="4" id="KW-0411">Iron-sulfur</keyword>
<keyword evidence="1" id="KW-0004">4Fe-4S</keyword>
<protein>
    <submittedName>
        <fullName evidence="6">4Fe-4S ferredoxin iron-sulfur binding domain-containing protein</fullName>
    </submittedName>
</protein>
<evidence type="ECO:0000259" key="5">
    <source>
        <dbReference type="PROSITE" id="PS51379"/>
    </source>
</evidence>
<feature type="domain" description="4Fe-4S ferredoxin-type" evidence="5">
    <location>
        <begin position="5"/>
        <end position="35"/>
    </location>
</feature>
<dbReference type="GO" id="GO:0051539">
    <property type="term" value="F:4 iron, 4 sulfur cluster binding"/>
    <property type="evidence" value="ECO:0007669"/>
    <property type="project" value="UniProtKB-KW"/>
</dbReference>
<reference evidence="6" key="1">
    <citation type="journal article" date="2013" name="Syst. Appl. Microbiol.">
        <title>New insights into the archaeal diversity of a hypersaline microbial mat obtained by a metagenomic approach.</title>
        <authorList>
            <person name="Lopez-Lopez A."/>
            <person name="Richter M."/>
            <person name="Pena A."/>
            <person name="Tamames J."/>
            <person name="Rossello-Mora R."/>
        </authorList>
    </citation>
    <scope>NUCLEOTIDE SEQUENCE</scope>
</reference>
<organism evidence="6">
    <name type="scientific">uncultured organism</name>
    <dbReference type="NCBI Taxonomy" id="155900"/>
    <lineage>
        <taxon>unclassified sequences</taxon>
        <taxon>environmental samples</taxon>
    </lineage>
</organism>
<dbReference type="SUPFAM" id="SSF54862">
    <property type="entry name" value="4Fe-4S ferredoxins"/>
    <property type="match status" value="1"/>
</dbReference>
<proteinExistence type="predicted"/>
<keyword evidence="3" id="KW-0408">Iron</keyword>
<feature type="domain" description="4Fe-4S ferredoxin-type" evidence="5">
    <location>
        <begin position="36"/>
        <end position="65"/>
    </location>
</feature>
<evidence type="ECO:0000256" key="4">
    <source>
        <dbReference type="ARBA" id="ARBA00023014"/>
    </source>
</evidence>
<dbReference type="PANTHER" id="PTHR43687:SF4">
    <property type="entry name" value="BLR5484 PROTEIN"/>
    <property type="match status" value="1"/>
</dbReference>
<dbReference type="PANTHER" id="PTHR43687">
    <property type="entry name" value="ADENYLYLSULFATE REDUCTASE, BETA SUBUNIT"/>
    <property type="match status" value="1"/>
</dbReference>